<evidence type="ECO:0000313" key="4">
    <source>
        <dbReference type="Proteomes" id="UP000636264"/>
    </source>
</evidence>
<dbReference type="RefSeq" id="WP_188721626.1">
    <property type="nucleotide sequence ID" value="NZ_BMIF01000008.1"/>
</dbReference>
<dbReference type="AlphaFoldDB" id="A0A916W6T4"/>
<sequence length="163" mass="17213">MAEVAPGGHQRWALDRPKLVTGIILLAFAAVTAYDAYSMSFRSAYGLNPNTASYLVAGILAILGIGHFISAARPSEGAAVVEADWKAVGMMGLALASLIACVYFGAGFIAGSTLLFAFTARAFGRKAFIVDVIIGFVIAVLIFLLFNKLLTLTLPMGPLERLI</sequence>
<feature type="transmembrane region" description="Helical" evidence="1">
    <location>
        <begin position="128"/>
        <end position="146"/>
    </location>
</feature>
<feature type="transmembrane region" description="Helical" evidence="1">
    <location>
        <begin position="90"/>
        <end position="116"/>
    </location>
</feature>
<keyword evidence="4" id="KW-1185">Reference proteome</keyword>
<reference evidence="3" key="2">
    <citation type="submission" date="2020-09" db="EMBL/GenBank/DDBJ databases">
        <authorList>
            <person name="Sun Q."/>
            <person name="Zhou Y."/>
        </authorList>
    </citation>
    <scope>NUCLEOTIDE SEQUENCE</scope>
    <source>
        <strain evidence="3">CGMCC 1.15320</strain>
    </source>
</reference>
<comment type="caution">
    <text evidence="3">The sequence shown here is derived from an EMBL/GenBank/DDBJ whole genome shotgun (WGS) entry which is preliminary data.</text>
</comment>
<keyword evidence="1" id="KW-0812">Transmembrane</keyword>
<dbReference type="Proteomes" id="UP000636264">
    <property type="component" value="Unassembled WGS sequence"/>
</dbReference>
<name>A0A916W6T4_9HYPH</name>
<reference evidence="3" key="1">
    <citation type="journal article" date="2014" name="Int. J. Syst. Evol. Microbiol.">
        <title>Complete genome sequence of Corynebacterium casei LMG S-19264T (=DSM 44701T), isolated from a smear-ripened cheese.</title>
        <authorList>
            <consortium name="US DOE Joint Genome Institute (JGI-PGF)"/>
            <person name="Walter F."/>
            <person name="Albersmeier A."/>
            <person name="Kalinowski J."/>
            <person name="Ruckert C."/>
        </authorList>
    </citation>
    <scope>NUCLEOTIDE SEQUENCE</scope>
    <source>
        <strain evidence="3">CGMCC 1.15320</strain>
    </source>
</reference>
<feature type="domain" description="DUF1468" evidence="2">
    <location>
        <begin position="20"/>
        <end position="155"/>
    </location>
</feature>
<feature type="transmembrane region" description="Helical" evidence="1">
    <location>
        <begin position="51"/>
        <end position="70"/>
    </location>
</feature>
<keyword evidence="1" id="KW-1133">Transmembrane helix</keyword>
<dbReference type="EMBL" id="BMIF01000008">
    <property type="protein sequence ID" value="GGA71913.1"/>
    <property type="molecule type" value="Genomic_DNA"/>
</dbReference>
<feature type="transmembrane region" description="Helical" evidence="1">
    <location>
        <begin position="20"/>
        <end position="39"/>
    </location>
</feature>
<evidence type="ECO:0000259" key="2">
    <source>
        <dbReference type="Pfam" id="PF07331"/>
    </source>
</evidence>
<keyword evidence="1" id="KW-0472">Membrane</keyword>
<evidence type="ECO:0000313" key="3">
    <source>
        <dbReference type="EMBL" id="GGA71913.1"/>
    </source>
</evidence>
<gene>
    <name evidence="3" type="ORF">GCM10011385_27200</name>
</gene>
<organism evidence="3 4">
    <name type="scientific">Nitratireductor aestuarii</name>
    <dbReference type="NCBI Taxonomy" id="1735103"/>
    <lineage>
        <taxon>Bacteria</taxon>
        <taxon>Pseudomonadati</taxon>
        <taxon>Pseudomonadota</taxon>
        <taxon>Alphaproteobacteria</taxon>
        <taxon>Hyphomicrobiales</taxon>
        <taxon>Phyllobacteriaceae</taxon>
        <taxon>Nitratireductor</taxon>
    </lineage>
</organism>
<dbReference type="InterPro" id="IPR009936">
    <property type="entry name" value="DUF1468"/>
</dbReference>
<evidence type="ECO:0000256" key="1">
    <source>
        <dbReference type="SAM" id="Phobius"/>
    </source>
</evidence>
<proteinExistence type="predicted"/>
<dbReference type="Pfam" id="PF07331">
    <property type="entry name" value="TctB"/>
    <property type="match status" value="1"/>
</dbReference>
<accession>A0A916W6T4</accession>
<protein>
    <submittedName>
        <fullName evidence="3">Tricarboxylic transport membrane protein</fullName>
    </submittedName>
</protein>